<evidence type="ECO:0000313" key="2">
    <source>
        <dbReference type="EMBL" id="CAG9532291.1"/>
    </source>
</evidence>
<keyword evidence="3" id="KW-1185">Reference proteome</keyword>
<feature type="transmembrane region" description="Helical" evidence="1">
    <location>
        <begin position="12"/>
        <end position="35"/>
    </location>
</feature>
<evidence type="ECO:0000313" key="3">
    <source>
        <dbReference type="Proteomes" id="UP000746747"/>
    </source>
</evidence>
<keyword evidence="1" id="KW-0472">Membrane</keyword>
<comment type="caution">
    <text evidence="2">The sequence shown here is derived from an EMBL/GenBank/DDBJ whole genome shotgun (WGS) entry which is preliminary data.</text>
</comment>
<dbReference type="Proteomes" id="UP000746747">
    <property type="component" value="Unassembled WGS sequence"/>
</dbReference>
<proteinExistence type="predicted"/>
<organism evidence="2 3">
    <name type="scientific">Cercopithifilaria johnstoni</name>
    <dbReference type="NCBI Taxonomy" id="2874296"/>
    <lineage>
        <taxon>Eukaryota</taxon>
        <taxon>Metazoa</taxon>
        <taxon>Ecdysozoa</taxon>
        <taxon>Nematoda</taxon>
        <taxon>Chromadorea</taxon>
        <taxon>Rhabditida</taxon>
        <taxon>Spirurina</taxon>
        <taxon>Spiruromorpha</taxon>
        <taxon>Filarioidea</taxon>
        <taxon>Onchocercidae</taxon>
        <taxon>Cercopithifilaria</taxon>
    </lineage>
</organism>
<name>A0A8J2M2M9_9BILA</name>
<dbReference type="EMBL" id="CAKAEH010000938">
    <property type="protein sequence ID" value="CAG9532291.1"/>
    <property type="molecule type" value="Genomic_DNA"/>
</dbReference>
<sequence>MDIFDTEITLVSIVLLISAAYFILIIIIFCFCIRFQPHRFIQSHKVCGLEEETSHAMASYLDCSCITKCCPCPAFSFRQFLKSYCFDSEKLRRNVNCECIRPAIHGSHSSEGLNFICCQVAGSS</sequence>
<dbReference type="OrthoDB" id="5835710at2759"/>
<protein>
    <submittedName>
        <fullName evidence="2">Uncharacterized protein</fullName>
    </submittedName>
</protein>
<keyword evidence="1" id="KW-0812">Transmembrane</keyword>
<reference evidence="2" key="1">
    <citation type="submission" date="2021-09" db="EMBL/GenBank/DDBJ databases">
        <authorList>
            <consortium name="Pathogen Informatics"/>
        </authorList>
    </citation>
    <scope>NUCLEOTIDE SEQUENCE</scope>
</reference>
<dbReference type="AlphaFoldDB" id="A0A8J2M2M9"/>
<keyword evidence="1" id="KW-1133">Transmembrane helix</keyword>
<accession>A0A8J2M2M9</accession>
<evidence type="ECO:0000256" key="1">
    <source>
        <dbReference type="SAM" id="Phobius"/>
    </source>
</evidence>
<gene>
    <name evidence="2" type="ORF">CJOHNSTONI_LOCUS2610</name>
</gene>